<dbReference type="SUPFAM" id="SSF53098">
    <property type="entry name" value="Ribonuclease H-like"/>
    <property type="match status" value="1"/>
</dbReference>
<feature type="active site" evidence="13">
    <location>
        <position position="9"/>
    </location>
</feature>
<evidence type="ECO:0000256" key="4">
    <source>
        <dbReference type="ARBA" id="ARBA00022723"/>
    </source>
</evidence>
<evidence type="ECO:0000256" key="14">
    <source>
        <dbReference type="NCBIfam" id="TIGR00228"/>
    </source>
</evidence>
<dbReference type="CDD" id="cd16962">
    <property type="entry name" value="RuvC"/>
    <property type="match status" value="1"/>
</dbReference>
<dbReference type="InterPro" id="IPR002176">
    <property type="entry name" value="X-over_junc_endoDNase_RuvC"/>
</dbReference>
<keyword evidence="8 13" id="KW-0460">Magnesium</keyword>
<keyword evidence="9 13" id="KW-0238">DNA-binding</keyword>
<evidence type="ECO:0000256" key="6">
    <source>
        <dbReference type="ARBA" id="ARBA00022763"/>
    </source>
</evidence>
<dbReference type="GO" id="GO:0048476">
    <property type="term" value="C:Holliday junction resolvase complex"/>
    <property type="evidence" value="ECO:0007669"/>
    <property type="project" value="UniProtKB-UniRule"/>
</dbReference>
<evidence type="ECO:0000313" key="16">
    <source>
        <dbReference type="Proteomes" id="UP000023755"/>
    </source>
</evidence>
<dbReference type="STRING" id="1286528.NHE_0910"/>
<proteinExistence type="inferred from homology"/>
<keyword evidence="5 13" id="KW-0255">Endonuclease</keyword>
<dbReference type="PANTHER" id="PTHR30194">
    <property type="entry name" value="CROSSOVER JUNCTION ENDODEOXYRIBONUCLEASE RUVC"/>
    <property type="match status" value="1"/>
</dbReference>
<evidence type="ECO:0000256" key="12">
    <source>
        <dbReference type="ARBA" id="ARBA00029354"/>
    </source>
</evidence>
<keyword evidence="3 13" id="KW-0540">Nuclease</keyword>
<keyword evidence="11 13" id="KW-0234">DNA repair</keyword>
<dbReference type="Pfam" id="PF02075">
    <property type="entry name" value="RuvC"/>
    <property type="match status" value="1"/>
</dbReference>
<keyword evidence="6 13" id="KW-0227">DNA damage</keyword>
<evidence type="ECO:0000256" key="11">
    <source>
        <dbReference type="ARBA" id="ARBA00023204"/>
    </source>
</evidence>
<sequence length="166" mass="18209">MNSLVLGIDPGLARTGWAVVEYKNPSEMCYIASGVISTNAREELSKRIRKIHEGVTEVIDNFDPNVSVLEKIFVNSNPCSSLKLAYCRGALMLTLALKSLPVLEIAPNAIKKRITGSGHATKLQIRYMVEKLLGLNLNLSKYSDLYDALALASSVTHYDITAVQRA</sequence>
<dbReference type="GO" id="GO:0006310">
    <property type="term" value="P:DNA recombination"/>
    <property type="evidence" value="ECO:0007669"/>
    <property type="project" value="UniProtKB-UniRule"/>
</dbReference>
<dbReference type="InterPro" id="IPR036397">
    <property type="entry name" value="RNaseH_sf"/>
</dbReference>
<evidence type="ECO:0000256" key="9">
    <source>
        <dbReference type="ARBA" id="ARBA00023125"/>
    </source>
</evidence>
<dbReference type="PANTHER" id="PTHR30194:SF3">
    <property type="entry name" value="CROSSOVER JUNCTION ENDODEOXYRIBONUCLEASE RUVC"/>
    <property type="match status" value="1"/>
</dbReference>
<accession>X5HL46</accession>
<evidence type="ECO:0000313" key="15">
    <source>
        <dbReference type="EMBL" id="AHX11829.1"/>
    </source>
</evidence>
<dbReference type="HAMAP" id="MF_00034">
    <property type="entry name" value="RuvC"/>
    <property type="match status" value="1"/>
</dbReference>
<feature type="binding site" evidence="13">
    <location>
        <position position="144"/>
    </location>
    <ligand>
        <name>Mg(2+)</name>
        <dbReference type="ChEBI" id="CHEBI:18420"/>
        <label>1</label>
    </ligand>
</feature>
<name>X5HL46_9RICK</name>
<feature type="binding site" evidence="13">
    <location>
        <position position="9"/>
    </location>
    <ligand>
        <name>Mg(2+)</name>
        <dbReference type="ChEBI" id="CHEBI:18420"/>
        <label>1</label>
    </ligand>
</feature>
<dbReference type="GO" id="GO:0008821">
    <property type="term" value="F:crossover junction DNA endonuclease activity"/>
    <property type="evidence" value="ECO:0007669"/>
    <property type="project" value="UniProtKB-UniRule"/>
</dbReference>
<comment type="catalytic activity">
    <reaction evidence="12 13">
        <text>Endonucleolytic cleavage at a junction such as a reciprocal single-stranded crossover between two homologous DNA duplexes (Holliday junction).</text>
        <dbReference type="EC" id="3.1.21.10"/>
    </reaction>
</comment>
<dbReference type="RefSeq" id="WP_038560793.1">
    <property type="nucleotide sequence ID" value="NZ_CP007481.1"/>
</dbReference>
<feature type="binding site" evidence="13">
    <location>
        <position position="70"/>
    </location>
    <ligand>
        <name>Mg(2+)</name>
        <dbReference type="ChEBI" id="CHEBI:18420"/>
        <label>2</label>
    </ligand>
</feature>
<dbReference type="InterPro" id="IPR012337">
    <property type="entry name" value="RNaseH-like_sf"/>
</dbReference>
<comment type="similarity">
    <text evidence="1 13">Belongs to the RuvC family.</text>
</comment>
<protein>
    <recommendedName>
        <fullName evidence="13 14">Crossover junction endodeoxyribonuclease RuvC</fullName>
        <ecNumber evidence="13 14">3.1.21.10</ecNumber>
    </recommendedName>
    <alternativeName>
        <fullName evidence="13">Holliday junction nuclease RuvC</fullName>
    </alternativeName>
    <alternativeName>
        <fullName evidence="13">Holliday junction resolvase RuvC</fullName>
    </alternativeName>
</protein>
<evidence type="ECO:0000256" key="7">
    <source>
        <dbReference type="ARBA" id="ARBA00022801"/>
    </source>
</evidence>
<keyword evidence="10 13" id="KW-0233">DNA recombination</keyword>
<dbReference type="GO" id="GO:0005737">
    <property type="term" value="C:cytoplasm"/>
    <property type="evidence" value="ECO:0007669"/>
    <property type="project" value="UniProtKB-SubCell"/>
</dbReference>
<evidence type="ECO:0000256" key="5">
    <source>
        <dbReference type="ARBA" id="ARBA00022759"/>
    </source>
</evidence>
<comment type="subunit">
    <text evidence="13">Homodimer which binds Holliday junction (HJ) DNA. The HJ becomes 2-fold symmetrical on binding to RuvC with unstacked arms; it has a different conformation from HJ DNA in complex with RuvA. In the full resolvosome a probable DNA-RuvA(4)-RuvB(12)-RuvC(2) complex forms which resolves the HJ.</text>
</comment>
<dbReference type="EMBL" id="CP007481">
    <property type="protein sequence ID" value="AHX11829.1"/>
    <property type="molecule type" value="Genomic_DNA"/>
</dbReference>
<evidence type="ECO:0000256" key="8">
    <source>
        <dbReference type="ARBA" id="ARBA00022842"/>
    </source>
</evidence>
<feature type="active site" evidence="13">
    <location>
        <position position="144"/>
    </location>
</feature>
<dbReference type="OrthoDB" id="9805499at2"/>
<dbReference type="AlphaFoldDB" id="X5HL46"/>
<dbReference type="HOGENOM" id="CLU_091257_1_0_5"/>
<dbReference type="PRINTS" id="PR00696">
    <property type="entry name" value="RSOLVASERUVC"/>
</dbReference>
<organism evidence="15 16">
    <name type="scientific">Neorickettsia helminthoeca str. Oregon</name>
    <dbReference type="NCBI Taxonomy" id="1286528"/>
    <lineage>
        <taxon>Bacteria</taxon>
        <taxon>Pseudomonadati</taxon>
        <taxon>Pseudomonadota</taxon>
        <taxon>Alphaproteobacteria</taxon>
        <taxon>Rickettsiales</taxon>
        <taxon>Anaplasmataceae</taxon>
        <taxon>Neorickettsia</taxon>
    </lineage>
</organism>
<comment type="subcellular location">
    <subcellularLocation>
        <location evidence="13">Cytoplasm</location>
    </subcellularLocation>
</comment>
<keyword evidence="2 13" id="KW-0963">Cytoplasm</keyword>
<evidence type="ECO:0000256" key="2">
    <source>
        <dbReference type="ARBA" id="ARBA00022490"/>
    </source>
</evidence>
<keyword evidence="4 13" id="KW-0479">Metal-binding</keyword>
<gene>
    <name evidence="13 15" type="primary">ruvC</name>
    <name evidence="15" type="ORF">NHE_0910</name>
</gene>
<dbReference type="KEGG" id="nhm:NHE_0910"/>
<dbReference type="Gene3D" id="3.30.420.10">
    <property type="entry name" value="Ribonuclease H-like superfamily/Ribonuclease H"/>
    <property type="match status" value="1"/>
</dbReference>
<reference evidence="15 16" key="1">
    <citation type="submission" date="2014-03" db="EMBL/GenBank/DDBJ databases">
        <title>Sequencing and Comparison of Genomes and Transcriptome Profiles of Human Ehrlichiosis Agents.</title>
        <authorList>
            <person name="Lin M."/>
            <person name="Daugherty S.C."/>
            <person name="Nagaraj S."/>
            <person name="Cheng Z."/>
            <person name="Xiong Q."/>
            <person name="Lin F.-Y."/>
            <person name="Sengamalay N."/>
            <person name="Ott S."/>
            <person name="Godinez A."/>
            <person name="Tallon L.J."/>
            <person name="Sadzewicz L."/>
            <person name="Fraser C.M."/>
            <person name="Dunning Hotopp J.C."/>
            <person name="Rikihisa Y."/>
        </authorList>
    </citation>
    <scope>NUCLEOTIDE SEQUENCE [LARGE SCALE GENOMIC DNA]</scope>
    <source>
        <strain evidence="15 16">Oregon</strain>
    </source>
</reference>
<dbReference type="GO" id="GO:0003677">
    <property type="term" value="F:DNA binding"/>
    <property type="evidence" value="ECO:0007669"/>
    <property type="project" value="UniProtKB-KW"/>
</dbReference>
<dbReference type="GO" id="GO:0006281">
    <property type="term" value="P:DNA repair"/>
    <property type="evidence" value="ECO:0007669"/>
    <property type="project" value="UniProtKB-UniRule"/>
</dbReference>
<keyword evidence="16" id="KW-1185">Reference proteome</keyword>
<comment type="function">
    <text evidence="13">The RuvA-RuvB-RuvC complex processes Holliday junction (HJ) DNA during genetic recombination and DNA repair. Endonuclease that resolves HJ intermediates. Cleaves cruciform DNA by making single-stranded nicks across the HJ at symmetrical positions within the homologous arms, yielding a 5'-phosphate and a 3'-hydroxyl group; requires a central core of homology in the junction. The consensus cleavage sequence is 5'-(A/T)TT(C/G)-3'. Cleavage occurs on the 3'-side of the TT dinucleotide at the point of strand exchange. HJ branch migration catalyzed by RuvA-RuvB allows RuvC to scan DNA until it finds its consensus sequence, where it cleaves and resolves the cruciform DNA.</text>
</comment>
<evidence type="ECO:0000256" key="13">
    <source>
        <dbReference type="HAMAP-Rule" id="MF_00034"/>
    </source>
</evidence>
<evidence type="ECO:0000256" key="10">
    <source>
        <dbReference type="ARBA" id="ARBA00023172"/>
    </source>
</evidence>
<evidence type="ECO:0000256" key="3">
    <source>
        <dbReference type="ARBA" id="ARBA00022722"/>
    </source>
</evidence>
<dbReference type="GO" id="GO:0009432">
    <property type="term" value="P:SOS response"/>
    <property type="evidence" value="ECO:0007669"/>
    <property type="project" value="UniProtKB-ARBA"/>
</dbReference>
<dbReference type="FunFam" id="3.30.420.10:FF:000002">
    <property type="entry name" value="Crossover junction endodeoxyribonuclease RuvC"/>
    <property type="match status" value="1"/>
</dbReference>
<comment type="cofactor">
    <cofactor evidence="13">
        <name>Mg(2+)</name>
        <dbReference type="ChEBI" id="CHEBI:18420"/>
    </cofactor>
    <text evidence="13">Binds 2 Mg(2+) ion per subunit.</text>
</comment>
<keyword evidence="7 13" id="KW-0378">Hydrolase</keyword>
<evidence type="ECO:0000256" key="1">
    <source>
        <dbReference type="ARBA" id="ARBA00009518"/>
    </source>
</evidence>
<dbReference type="GO" id="GO:0000287">
    <property type="term" value="F:magnesium ion binding"/>
    <property type="evidence" value="ECO:0007669"/>
    <property type="project" value="UniProtKB-UniRule"/>
</dbReference>
<feature type="active site" evidence="13">
    <location>
        <position position="70"/>
    </location>
</feature>
<dbReference type="EC" id="3.1.21.10" evidence="13 14"/>
<dbReference type="NCBIfam" id="TIGR00228">
    <property type="entry name" value="ruvC"/>
    <property type="match status" value="1"/>
</dbReference>
<dbReference type="Proteomes" id="UP000023755">
    <property type="component" value="Chromosome"/>
</dbReference>